<evidence type="ECO:0000259" key="1">
    <source>
        <dbReference type="PROSITE" id="PS51725"/>
    </source>
</evidence>
<keyword evidence="3" id="KW-1185">Reference proteome</keyword>
<accession>A0ABR2ZIB1</accession>
<dbReference type="InterPro" id="IPR011008">
    <property type="entry name" value="Dimeric_a/b-barrel"/>
</dbReference>
<evidence type="ECO:0000313" key="3">
    <source>
        <dbReference type="Proteomes" id="UP001437256"/>
    </source>
</evidence>
<dbReference type="InterPro" id="IPR007138">
    <property type="entry name" value="ABM_dom"/>
</dbReference>
<sequence>MSDQMLPADHKGKFILVVDVTPAEGKEDELQKVISDLRESSNDPKREPRTLTFRVAKGLGKEKGKFKVIEEFPDLEAWQFHQATEVYQRMKDCGFIAGVSLSFYEEFF</sequence>
<name>A0ABR2ZIB1_9AGAR</name>
<comment type="caution">
    <text evidence="2">The sequence shown here is derived from an EMBL/GenBank/DDBJ whole genome shotgun (WGS) entry which is preliminary data.</text>
</comment>
<dbReference type="Pfam" id="PF03992">
    <property type="entry name" value="ABM"/>
    <property type="match status" value="1"/>
</dbReference>
<dbReference type="PROSITE" id="PS51725">
    <property type="entry name" value="ABM"/>
    <property type="match status" value="1"/>
</dbReference>
<reference evidence="2 3" key="1">
    <citation type="submission" date="2024-05" db="EMBL/GenBank/DDBJ databases">
        <title>A draft genome resource for the thread blight pathogen Marasmius tenuissimus strain MS-2.</title>
        <authorList>
            <person name="Yulfo-Soto G.E."/>
            <person name="Baruah I.K."/>
            <person name="Amoako-Attah I."/>
            <person name="Bukari Y."/>
            <person name="Meinhardt L.W."/>
            <person name="Bailey B.A."/>
            <person name="Cohen S.P."/>
        </authorList>
    </citation>
    <scope>NUCLEOTIDE SEQUENCE [LARGE SCALE GENOMIC DNA]</scope>
    <source>
        <strain evidence="2 3">MS-2</strain>
    </source>
</reference>
<dbReference type="Proteomes" id="UP001437256">
    <property type="component" value="Unassembled WGS sequence"/>
</dbReference>
<dbReference type="Gene3D" id="3.30.70.100">
    <property type="match status" value="1"/>
</dbReference>
<evidence type="ECO:0000313" key="2">
    <source>
        <dbReference type="EMBL" id="KAL0061395.1"/>
    </source>
</evidence>
<dbReference type="EMBL" id="JBBXMP010000137">
    <property type="protein sequence ID" value="KAL0061395.1"/>
    <property type="molecule type" value="Genomic_DNA"/>
</dbReference>
<dbReference type="SUPFAM" id="SSF54909">
    <property type="entry name" value="Dimeric alpha+beta barrel"/>
    <property type="match status" value="1"/>
</dbReference>
<protein>
    <recommendedName>
        <fullName evidence="1">ABM domain-containing protein</fullName>
    </recommendedName>
</protein>
<gene>
    <name evidence="2" type="ORF">AAF712_011796</name>
</gene>
<proteinExistence type="predicted"/>
<feature type="domain" description="ABM" evidence="1">
    <location>
        <begin position="14"/>
        <end position="108"/>
    </location>
</feature>
<organism evidence="2 3">
    <name type="scientific">Marasmius tenuissimus</name>
    <dbReference type="NCBI Taxonomy" id="585030"/>
    <lineage>
        <taxon>Eukaryota</taxon>
        <taxon>Fungi</taxon>
        <taxon>Dikarya</taxon>
        <taxon>Basidiomycota</taxon>
        <taxon>Agaricomycotina</taxon>
        <taxon>Agaricomycetes</taxon>
        <taxon>Agaricomycetidae</taxon>
        <taxon>Agaricales</taxon>
        <taxon>Marasmiineae</taxon>
        <taxon>Marasmiaceae</taxon>
        <taxon>Marasmius</taxon>
    </lineage>
</organism>